<dbReference type="Proteomes" id="UP000322234">
    <property type="component" value="Unassembled WGS sequence"/>
</dbReference>
<comment type="caution">
    <text evidence="2">The sequence shown here is derived from an EMBL/GenBank/DDBJ whole genome shotgun (WGS) entry which is preliminary data.</text>
</comment>
<accession>A0A6B0RBE8</accession>
<keyword evidence="1" id="KW-0812">Transmembrane</keyword>
<keyword evidence="3" id="KW-1185">Reference proteome</keyword>
<proteinExistence type="predicted"/>
<sequence length="87" mass="9975">MHHRRRKRALHRDISGSEMLSSIMLATCIVPMVFILKRQLFHSFVGVCRGSVSEHSVTFSVKKVMETYLKATSFFIINAVRTSVYKA</sequence>
<dbReference type="AlphaFoldDB" id="A0A6B0RBE8"/>
<keyword evidence="1" id="KW-1133">Transmembrane helix</keyword>
<organism evidence="2 3">
    <name type="scientific">Bos mutus</name>
    <name type="common">wild yak</name>
    <dbReference type="NCBI Taxonomy" id="72004"/>
    <lineage>
        <taxon>Eukaryota</taxon>
        <taxon>Metazoa</taxon>
        <taxon>Chordata</taxon>
        <taxon>Craniata</taxon>
        <taxon>Vertebrata</taxon>
        <taxon>Euteleostomi</taxon>
        <taxon>Mammalia</taxon>
        <taxon>Eutheria</taxon>
        <taxon>Laurasiatheria</taxon>
        <taxon>Artiodactyla</taxon>
        <taxon>Ruminantia</taxon>
        <taxon>Pecora</taxon>
        <taxon>Bovidae</taxon>
        <taxon>Bovinae</taxon>
        <taxon>Bos</taxon>
    </lineage>
</organism>
<reference evidence="2" key="1">
    <citation type="submission" date="2019-10" db="EMBL/GenBank/DDBJ databases">
        <title>The sequence and de novo assembly of the wild yak genome.</title>
        <authorList>
            <person name="Liu Y."/>
        </authorList>
    </citation>
    <scope>NUCLEOTIDE SEQUENCE [LARGE SCALE GENOMIC DNA]</scope>
    <source>
        <strain evidence="2">WY2019</strain>
    </source>
</reference>
<feature type="transmembrane region" description="Helical" evidence="1">
    <location>
        <begin position="20"/>
        <end position="36"/>
    </location>
</feature>
<evidence type="ECO:0000256" key="1">
    <source>
        <dbReference type="SAM" id="Phobius"/>
    </source>
</evidence>
<gene>
    <name evidence="2" type="ORF">E5288_WYG013086</name>
</gene>
<protein>
    <submittedName>
        <fullName evidence="2">Uncharacterized protein</fullName>
    </submittedName>
</protein>
<name>A0A6B0RBE8_9CETA</name>
<evidence type="ECO:0000313" key="2">
    <source>
        <dbReference type="EMBL" id="MXQ86602.1"/>
    </source>
</evidence>
<dbReference type="EMBL" id="VBQZ03000034">
    <property type="protein sequence ID" value="MXQ86602.1"/>
    <property type="molecule type" value="Genomic_DNA"/>
</dbReference>
<evidence type="ECO:0000313" key="3">
    <source>
        <dbReference type="Proteomes" id="UP000322234"/>
    </source>
</evidence>
<keyword evidence="1" id="KW-0472">Membrane</keyword>